<dbReference type="Proteomes" id="UP000244908">
    <property type="component" value="Chromosome"/>
</dbReference>
<proteinExistence type="predicted"/>
<gene>
    <name evidence="1" type="ORF">HYN51_04530</name>
</gene>
<dbReference type="RefSeq" id="WP_108899967.1">
    <property type="nucleotide sequence ID" value="NZ_CP029185.2"/>
</dbReference>
<evidence type="ECO:0000313" key="1">
    <source>
        <dbReference type="EMBL" id="AWH87888.1"/>
    </source>
</evidence>
<protein>
    <submittedName>
        <fullName evidence="1">Uncharacterized protein</fullName>
    </submittedName>
</protein>
<name>A0A2Y9TVW6_9GAMM</name>
<dbReference type="AlphaFoldDB" id="A0A2Y9TVW6"/>
<organism evidence="1 2">
    <name type="scientific">Limnobaculum parvum</name>
    <dbReference type="NCBI Taxonomy" id="2172103"/>
    <lineage>
        <taxon>Bacteria</taxon>
        <taxon>Pseudomonadati</taxon>
        <taxon>Pseudomonadota</taxon>
        <taxon>Gammaproteobacteria</taxon>
        <taxon>Enterobacterales</taxon>
        <taxon>Budviciaceae</taxon>
        <taxon>Limnobaculum</taxon>
    </lineage>
</organism>
<keyword evidence="2" id="KW-1185">Reference proteome</keyword>
<dbReference type="EMBL" id="CP029185">
    <property type="protein sequence ID" value="AWH87888.1"/>
    <property type="molecule type" value="Genomic_DNA"/>
</dbReference>
<sequence length="89" mass="9888">MLIIGFGRSLGKIKDELIKLADWTLTDSDFYMDKGILAQEPAAASLIPQYYPCQKILPVTMPSDINTETVLEQTSADLNEAVISNDYSF</sequence>
<accession>A0A2Y9TVW6</accession>
<evidence type="ECO:0000313" key="2">
    <source>
        <dbReference type="Proteomes" id="UP000244908"/>
    </source>
</evidence>
<reference evidence="1 2" key="1">
    <citation type="journal article" date="2019" name="Int. J. Syst. Evol. Microbiol.">
        <title>Limnobaculum parvum gen. nov., sp. nov., isolated from a freshwater lake.</title>
        <authorList>
            <person name="Baek C."/>
            <person name="Shin S.K."/>
            <person name="Yi H."/>
        </authorList>
    </citation>
    <scope>NUCLEOTIDE SEQUENCE [LARGE SCALE GENOMIC DNA]</scope>
    <source>
        <strain evidence="1 2">HYN0051</strain>
    </source>
</reference>
<dbReference type="KEGG" id="lpv:HYN51_04530"/>